<gene>
    <name evidence="2" type="ORF">J3R73_006124</name>
</gene>
<name>A0ABU0FPN5_9HYPH</name>
<comment type="caution">
    <text evidence="2">The sequence shown here is derived from an EMBL/GenBank/DDBJ whole genome shotgun (WGS) entry which is preliminary data.</text>
</comment>
<sequence>MKESEPLLKCSNRQSPGVAPRFDGSPSELT</sequence>
<evidence type="ECO:0000313" key="3">
    <source>
        <dbReference type="Proteomes" id="UP001237448"/>
    </source>
</evidence>
<keyword evidence="3" id="KW-1185">Reference proteome</keyword>
<evidence type="ECO:0000256" key="1">
    <source>
        <dbReference type="SAM" id="MobiDB-lite"/>
    </source>
</evidence>
<reference evidence="2 3" key="1">
    <citation type="submission" date="2023-07" db="EMBL/GenBank/DDBJ databases">
        <title>Genomic Encyclopedia of Type Strains, Phase IV (KMG-IV): sequencing the most valuable type-strain genomes for metagenomic binning, comparative biology and taxonomic classification.</title>
        <authorList>
            <person name="Goeker M."/>
        </authorList>
    </citation>
    <scope>NUCLEOTIDE SEQUENCE [LARGE SCALE GENOMIC DNA]</scope>
    <source>
        <strain evidence="2 3">DSM 5896</strain>
    </source>
</reference>
<feature type="region of interest" description="Disordered" evidence="1">
    <location>
        <begin position="1"/>
        <end position="30"/>
    </location>
</feature>
<evidence type="ECO:0000313" key="2">
    <source>
        <dbReference type="EMBL" id="MDQ0396332.1"/>
    </source>
</evidence>
<dbReference type="EMBL" id="JAUSVK010000001">
    <property type="protein sequence ID" value="MDQ0396332.1"/>
    <property type="molecule type" value="Genomic_DNA"/>
</dbReference>
<accession>A0ABU0FPN5</accession>
<proteinExistence type="predicted"/>
<dbReference type="Proteomes" id="UP001237448">
    <property type="component" value="Unassembled WGS sequence"/>
</dbReference>
<organism evidence="2 3">
    <name type="scientific">Labrys monachus</name>
    <dbReference type="NCBI Taxonomy" id="217067"/>
    <lineage>
        <taxon>Bacteria</taxon>
        <taxon>Pseudomonadati</taxon>
        <taxon>Pseudomonadota</taxon>
        <taxon>Alphaproteobacteria</taxon>
        <taxon>Hyphomicrobiales</taxon>
        <taxon>Xanthobacteraceae</taxon>
        <taxon>Labrys</taxon>
    </lineage>
</organism>
<protein>
    <submittedName>
        <fullName evidence="2">Uncharacterized protein</fullName>
    </submittedName>
</protein>